<accession>A0A1V8MAB3</accession>
<keyword evidence="1" id="KW-0472">Membrane</keyword>
<name>A0A1V8MAB3_9GAMM</name>
<protein>
    <recommendedName>
        <fullName evidence="4">DUF4845 domain-containing protein</fullName>
    </recommendedName>
</protein>
<feature type="transmembrane region" description="Helical" evidence="1">
    <location>
        <begin position="12"/>
        <end position="31"/>
    </location>
</feature>
<dbReference type="InterPro" id="IPR032314">
    <property type="entry name" value="DUF4845"/>
</dbReference>
<dbReference type="Pfam" id="PF16137">
    <property type="entry name" value="DUF4845"/>
    <property type="match status" value="1"/>
</dbReference>
<organism evidence="2 3">
    <name type="scientific">Methyloprofundus sedimenti</name>
    <dbReference type="NCBI Taxonomy" id="1420851"/>
    <lineage>
        <taxon>Bacteria</taxon>
        <taxon>Pseudomonadati</taxon>
        <taxon>Pseudomonadota</taxon>
        <taxon>Gammaproteobacteria</taxon>
        <taxon>Methylococcales</taxon>
        <taxon>Methylococcaceae</taxon>
        <taxon>Methyloprofundus</taxon>
    </lineage>
</organism>
<evidence type="ECO:0000313" key="2">
    <source>
        <dbReference type="EMBL" id="OQK18476.1"/>
    </source>
</evidence>
<evidence type="ECO:0008006" key="4">
    <source>
        <dbReference type="Google" id="ProtNLM"/>
    </source>
</evidence>
<proteinExistence type="predicted"/>
<gene>
    <name evidence="2" type="ORF">AU255_11865</name>
</gene>
<comment type="caution">
    <text evidence="2">The sequence shown here is derived from an EMBL/GenBank/DDBJ whole genome shotgun (WGS) entry which is preliminary data.</text>
</comment>
<dbReference type="RefSeq" id="WP_080523076.1">
    <property type="nucleotide sequence ID" value="NZ_LPUF01000001.1"/>
</dbReference>
<keyword evidence="1" id="KW-0812">Transmembrane</keyword>
<sequence>MYTTHKKQQGITLISLILILGLIAFLTLLVLKISPIYMNHSKVVHALETLKHRTDIEKKSKQEVWTSLSKQFNMNYVYDVKKNNVKITSRGGYLKVQIVYHVKELIFGNLSVWVDFDDSIEVGVK</sequence>
<reference evidence="2 3" key="1">
    <citation type="submission" date="2015-12" db="EMBL/GenBank/DDBJ databases">
        <authorList>
            <person name="Shamseldin A."/>
            <person name="Moawad H."/>
            <person name="Abd El-Rahim W.M."/>
            <person name="Sadowsky M.J."/>
        </authorList>
    </citation>
    <scope>NUCLEOTIDE SEQUENCE [LARGE SCALE GENOMIC DNA]</scope>
    <source>
        <strain evidence="2 3">WF1</strain>
    </source>
</reference>
<evidence type="ECO:0000256" key="1">
    <source>
        <dbReference type="SAM" id="Phobius"/>
    </source>
</evidence>
<keyword evidence="1" id="KW-1133">Transmembrane helix</keyword>
<evidence type="ECO:0000313" key="3">
    <source>
        <dbReference type="Proteomes" id="UP000191980"/>
    </source>
</evidence>
<dbReference type="OrthoDB" id="5569427at2"/>
<keyword evidence="3" id="KW-1185">Reference proteome</keyword>
<dbReference type="STRING" id="1420851.AU255_11865"/>
<dbReference type="Proteomes" id="UP000191980">
    <property type="component" value="Unassembled WGS sequence"/>
</dbReference>
<dbReference type="EMBL" id="LPUF01000001">
    <property type="protein sequence ID" value="OQK18476.1"/>
    <property type="molecule type" value="Genomic_DNA"/>
</dbReference>
<dbReference type="AlphaFoldDB" id="A0A1V8MAB3"/>